<sequence length="102" mass="11319">MSLPSSPSGTQSDTPAMAFTLTDGVVDGRFFSTKKISILLDDTNYLLWHHALASWLLSSVSQAVLPHLIGMDTSTQIWNAIVNLYGSKTTSRLMFYRRTLHS</sequence>
<dbReference type="AlphaFoldDB" id="A0A9D4A9X6"/>
<dbReference type="PANTHER" id="PTHR47481">
    <property type="match status" value="1"/>
</dbReference>
<name>A0A9D4A9X6_9ROSI</name>
<dbReference type="PANTHER" id="PTHR47481:SF30">
    <property type="entry name" value="CCHC-TYPE DOMAIN-CONTAINING PROTEIN"/>
    <property type="match status" value="1"/>
</dbReference>
<protein>
    <recommendedName>
        <fullName evidence="3">Retrotransposon Copia-like N-terminal domain-containing protein</fullName>
    </recommendedName>
</protein>
<dbReference type="OrthoDB" id="10597320at2759"/>
<dbReference type="Proteomes" id="UP000828251">
    <property type="component" value="Unassembled WGS sequence"/>
</dbReference>
<evidence type="ECO:0008006" key="3">
    <source>
        <dbReference type="Google" id="ProtNLM"/>
    </source>
</evidence>
<accession>A0A9D4A9X6</accession>
<reference evidence="1 2" key="1">
    <citation type="journal article" date="2021" name="Plant Biotechnol. J.">
        <title>Multi-omics assisted identification of the key and species-specific regulatory components of drought-tolerant mechanisms in Gossypium stocksii.</title>
        <authorList>
            <person name="Yu D."/>
            <person name="Ke L."/>
            <person name="Zhang D."/>
            <person name="Wu Y."/>
            <person name="Sun Y."/>
            <person name="Mei J."/>
            <person name="Sun J."/>
            <person name="Sun Y."/>
        </authorList>
    </citation>
    <scope>NUCLEOTIDE SEQUENCE [LARGE SCALE GENOMIC DNA]</scope>
    <source>
        <strain evidence="2">cv. E1</strain>
        <tissue evidence="1">Leaf</tissue>
    </source>
</reference>
<evidence type="ECO:0000313" key="1">
    <source>
        <dbReference type="EMBL" id="KAH1097686.1"/>
    </source>
</evidence>
<organism evidence="1 2">
    <name type="scientific">Gossypium stocksii</name>
    <dbReference type="NCBI Taxonomy" id="47602"/>
    <lineage>
        <taxon>Eukaryota</taxon>
        <taxon>Viridiplantae</taxon>
        <taxon>Streptophyta</taxon>
        <taxon>Embryophyta</taxon>
        <taxon>Tracheophyta</taxon>
        <taxon>Spermatophyta</taxon>
        <taxon>Magnoliopsida</taxon>
        <taxon>eudicotyledons</taxon>
        <taxon>Gunneridae</taxon>
        <taxon>Pentapetalae</taxon>
        <taxon>rosids</taxon>
        <taxon>malvids</taxon>
        <taxon>Malvales</taxon>
        <taxon>Malvaceae</taxon>
        <taxon>Malvoideae</taxon>
        <taxon>Gossypium</taxon>
    </lineage>
</organism>
<keyword evidence="2" id="KW-1185">Reference proteome</keyword>
<gene>
    <name evidence="1" type="ORF">J1N35_014607</name>
</gene>
<comment type="caution">
    <text evidence="1">The sequence shown here is derived from an EMBL/GenBank/DDBJ whole genome shotgun (WGS) entry which is preliminary data.</text>
</comment>
<proteinExistence type="predicted"/>
<dbReference type="EMBL" id="JAIQCV010000005">
    <property type="protein sequence ID" value="KAH1097686.1"/>
    <property type="molecule type" value="Genomic_DNA"/>
</dbReference>
<evidence type="ECO:0000313" key="2">
    <source>
        <dbReference type="Proteomes" id="UP000828251"/>
    </source>
</evidence>